<proteinExistence type="predicted"/>
<dbReference type="EMBL" id="JACHXK010000001">
    <property type="protein sequence ID" value="MBB3108510.1"/>
    <property type="molecule type" value="Genomic_DNA"/>
</dbReference>
<reference evidence="1 2" key="1">
    <citation type="submission" date="2020-08" db="EMBL/GenBank/DDBJ databases">
        <title>Genomic Encyclopedia of Type Strains, Phase III (KMG-III): the genomes of soil and plant-associated and newly described type strains.</title>
        <authorList>
            <person name="Whitman W."/>
        </authorList>
    </citation>
    <scope>NUCLEOTIDE SEQUENCE [LARGE SCALE GENOMIC DNA]</scope>
    <source>
        <strain evidence="1 2">CECT 5862</strain>
    </source>
</reference>
<evidence type="ECO:0000313" key="1">
    <source>
        <dbReference type="EMBL" id="MBB3108510.1"/>
    </source>
</evidence>
<sequence length="105" mass="12329">MKSTTPKQKHQSGYPTARKIRRACDNELYRTAKRLGIYLPKEKLEAAEKLYFKKVAANLIWISENQSNRRKLADWWDENVSAEIAELWEVDREKLQIAFRDAFGG</sequence>
<dbReference type="RefSeq" id="WP_183596626.1">
    <property type="nucleotide sequence ID" value="NZ_JACHXK010000001.1"/>
</dbReference>
<accession>A0A7W5ATJ3</accession>
<gene>
    <name evidence="1" type="ORF">FHS18_000538</name>
</gene>
<protein>
    <submittedName>
        <fullName evidence="1">Toxin CptA</fullName>
    </submittedName>
</protein>
<keyword evidence="2" id="KW-1185">Reference proteome</keyword>
<dbReference type="AlphaFoldDB" id="A0A7W5ATJ3"/>
<organism evidence="1 2">
    <name type="scientific">Paenibacillus phyllosphaerae</name>
    <dbReference type="NCBI Taxonomy" id="274593"/>
    <lineage>
        <taxon>Bacteria</taxon>
        <taxon>Bacillati</taxon>
        <taxon>Bacillota</taxon>
        <taxon>Bacilli</taxon>
        <taxon>Bacillales</taxon>
        <taxon>Paenibacillaceae</taxon>
        <taxon>Paenibacillus</taxon>
    </lineage>
</organism>
<comment type="caution">
    <text evidence="1">The sequence shown here is derived from an EMBL/GenBank/DDBJ whole genome shotgun (WGS) entry which is preliminary data.</text>
</comment>
<name>A0A7W5ATJ3_9BACL</name>
<dbReference type="Proteomes" id="UP000570361">
    <property type="component" value="Unassembled WGS sequence"/>
</dbReference>
<evidence type="ECO:0000313" key="2">
    <source>
        <dbReference type="Proteomes" id="UP000570361"/>
    </source>
</evidence>